<sequence length="438" mass="49958">MYKISLLLFVVIAFGIYSCDDQSVDELKMGQGYVDDESGVVLIDTFSLELSTVVVDSIQTSELSSVLVGNFSDEVFGKISSEPAYRLKIPDRNSFDEDDIFDSVTISMYYNNYYIGDTTEVFSMNVMELATNWEDLDQTSFYNVTELDVKEDSLGQVKFSPRPNKGQKLESRLSDVFGQRIFDLFIDDADEIQSTDDFQDYFYGLALQGRSENKAALGFAYNDTSLCLNMYYHRDGIKKEELEATFSIENSTYMFNQIKADRSGTLFAPLVEQKKHIRSTSTDDVTLVQGSSGLMTKVRFPSLNKIFQLVELDQIIKIELILVPTDEADDINDLPTELLMYESNRVNQLSSVYADNSNNVVYLSFNQSIDNYESHPYYSADITDYMIKNLIGGDFDTDNSILVGLPTDYENQTFSTIIFGGEKNREYEPKLNIYTYYY</sequence>
<dbReference type="RefSeq" id="WP_044262623.1">
    <property type="nucleotide sequence ID" value="NZ_BAMD01000041.1"/>
</dbReference>
<dbReference type="InterPro" id="IPR025366">
    <property type="entry name" value="DUF4270"/>
</dbReference>
<protein>
    <recommendedName>
        <fullName evidence="3">DUF4270 domain-containing protein</fullName>
    </recommendedName>
</protein>
<dbReference type="Proteomes" id="UP000019402">
    <property type="component" value="Unassembled WGS sequence"/>
</dbReference>
<dbReference type="Pfam" id="PF14092">
    <property type="entry name" value="DUF4270"/>
    <property type="match status" value="1"/>
</dbReference>
<gene>
    <name evidence="1" type="ORF">JCM21142_72962</name>
</gene>
<dbReference type="OrthoDB" id="1092930at2"/>
<organism evidence="1 2">
    <name type="scientific">Saccharicrinis fermentans DSM 9555 = JCM 21142</name>
    <dbReference type="NCBI Taxonomy" id="869213"/>
    <lineage>
        <taxon>Bacteria</taxon>
        <taxon>Pseudomonadati</taxon>
        <taxon>Bacteroidota</taxon>
        <taxon>Bacteroidia</taxon>
        <taxon>Marinilabiliales</taxon>
        <taxon>Marinilabiliaceae</taxon>
        <taxon>Saccharicrinis</taxon>
    </lineage>
</organism>
<accession>W7Y020</accession>
<dbReference type="EMBL" id="BAMD01000041">
    <property type="protein sequence ID" value="GAF04265.1"/>
    <property type="molecule type" value="Genomic_DNA"/>
</dbReference>
<keyword evidence="2" id="KW-1185">Reference proteome</keyword>
<evidence type="ECO:0000313" key="2">
    <source>
        <dbReference type="Proteomes" id="UP000019402"/>
    </source>
</evidence>
<dbReference type="eggNOG" id="ENOG502Z90P">
    <property type="taxonomic scope" value="Bacteria"/>
</dbReference>
<evidence type="ECO:0000313" key="1">
    <source>
        <dbReference type="EMBL" id="GAF04265.1"/>
    </source>
</evidence>
<dbReference type="STRING" id="869213.GCA_000517085_01268"/>
<proteinExistence type="predicted"/>
<name>W7Y020_9BACT</name>
<evidence type="ECO:0008006" key="3">
    <source>
        <dbReference type="Google" id="ProtNLM"/>
    </source>
</evidence>
<dbReference type="AlphaFoldDB" id="W7Y020"/>
<dbReference type="PROSITE" id="PS51257">
    <property type="entry name" value="PROKAR_LIPOPROTEIN"/>
    <property type="match status" value="1"/>
</dbReference>
<reference evidence="1 2" key="1">
    <citation type="journal article" date="2014" name="Genome Announc.">
        <title>Draft Genome Sequence of Cytophaga fermentans JCM 21142T, a Facultative Anaerobe Isolated from Marine Mud.</title>
        <authorList>
            <person name="Starns D."/>
            <person name="Oshima K."/>
            <person name="Suda W."/>
            <person name="Iino T."/>
            <person name="Yuki M."/>
            <person name="Inoue J."/>
            <person name="Kitamura K."/>
            <person name="Iida T."/>
            <person name="Darby A."/>
            <person name="Hattori M."/>
            <person name="Ohkuma M."/>
        </authorList>
    </citation>
    <scope>NUCLEOTIDE SEQUENCE [LARGE SCALE GENOMIC DNA]</scope>
    <source>
        <strain evidence="1 2">JCM 21142</strain>
    </source>
</reference>
<comment type="caution">
    <text evidence="1">The sequence shown here is derived from an EMBL/GenBank/DDBJ whole genome shotgun (WGS) entry which is preliminary data.</text>
</comment>